<feature type="compositionally biased region" description="Basic residues" evidence="1">
    <location>
        <begin position="151"/>
        <end position="161"/>
    </location>
</feature>
<keyword evidence="3" id="KW-1185">Reference proteome</keyword>
<dbReference type="CDD" id="cd16448">
    <property type="entry name" value="RING-H2"/>
    <property type="match status" value="1"/>
</dbReference>
<dbReference type="Proteomes" id="UP001642464">
    <property type="component" value="Unassembled WGS sequence"/>
</dbReference>
<feature type="region of interest" description="Disordered" evidence="1">
    <location>
        <begin position="143"/>
        <end position="163"/>
    </location>
</feature>
<evidence type="ECO:0000256" key="1">
    <source>
        <dbReference type="SAM" id="MobiDB-lite"/>
    </source>
</evidence>
<comment type="caution">
    <text evidence="2">The sequence shown here is derived from an EMBL/GenBank/DDBJ whole genome shotgun (WGS) entry which is preliminary data.</text>
</comment>
<sequence>LEDDETKGATPDAGLDKLIDVAKEEPVPLAADHDEVAALYNVVGCGRNAAGSFSIVGHLVVHGPPQRNKETGLLEPGKCVLTAQKLFHSTAAVAAAEAAETPTEHTPARSGSKRASLKRKLDQVAVSAPPALSPAAAAALSPSAQESARLHAQHWRRRQARKVCSSNAQTVRLPKPRIVSFARKSDLSVEITWELLMVPTGPFKILKEVEATMSVRAVDPPRPIDPLRPMVRGTSGDLAEVDSELVDSRAVLVGSDASSVTRRMTDVIQLDRPGTFKVCVDVHPQVSVLDDKNAQFFHGTPYEAQTCSKTLTVEATPGHLENVTALVYDLSPGHDAAASSDAGLTPPTASRGDEGALLCASRTDDLDSAPLLFNNHTNCDSSCNANTVVVVSWSKPSETHAFQLWDDRLALARYSEWEETHGFEVCTQVRVRGAPEAPWETLRVDKVSAHQQHHVVRGLRDDVVVRFAVSQVVTDTFGQVQGDATFSVDIDLGAAALNRNCVICGEDILPQSDFHEKTPVIPGNCNHMFHGGPAL</sequence>
<gene>
    <name evidence="2" type="ORF">SCF082_LOCUS17227</name>
</gene>
<organism evidence="2 3">
    <name type="scientific">Durusdinium trenchii</name>
    <dbReference type="NCBI Taxonomy" id="1381693"/>
    <lineage>
        <taxon>Eukaryota</taxon>
        <taxon>Sar</taxon>
        <taxon>Alveolata</taxon>
        <taxon>Dinophyceae</taxon>
        <taxon>Suessiales</taxon>
        <taxon>Symbiodiniaceae</taxon>
        <taxon>Durusdinium</taxon>
    </lineage>
</organism>
<feature type="region of interest" description="Disordered" evidence="1">
    <location>
        <begin position="97"/>
        <end position="120"/>
    </location>
</feature>
<evidence type="ECO:0000313" key="2">
    <source>
        <dbReference type="EMBL" id="CAK9025801.1"/>
    </source>
</evidence>
<protein>
    <submittedName>
        <fullName evidence="2">E3 ubiquitin-protein ligase RNF181-like</fullName>
    </submittedName>
</protein>
<feature type="non-terminal residue" evidence="2">
    <location>
        <position position="1"/>
    </location>
</feature>
<reference evidence="2 3" key="1">
    <citation type="submission" date="2024-02" db="EMBL/GenBank/DDBJ databases">
        <authorList>
            <person name="Chen Y."/>
            <person name="Shah S."/>
            <person name="Dougan E. K."/>
            <person name="Thang M."/>
            <person name="Chan C."/>
        </authorList>
    </citation>
    <scope>NUCLEOTIDE SEQUENCE [LARGE SCALE GENOMIC DNA]</scope>
</reference>
<name>A0ABP0KG68_9DINO</name>
<evidence type="ECO:0000313" key="3">
    <source>
        <dbReference type="Proteomes" id="UP001642464"/>
    </source>
</evidence>
<accession>A0ABP0KG68</accession>
<dbReference type="EMBL" id="CAXAMM010011332">
    <property type="protein sequence ID" value="CAK9025801.1"/>
    <property type="molecule type" value="Genomic_DNA"/>
</dbReference>
<proteinExistence type="predicted"/>